<keyword evidence="8" id="KW-1185">Reference proteome</keyword>
<dbReference type="GO" id="GO:0005634">
    <property type="term" value="C:nucleus"/>
    <property type="evidence" value="ECO:0007669"/>
    <property type="project" value="UniProtKB-SubCell"/>
</dbReference>
<dbReference type="PRINTS" id="PR00404">
    <property type="entry name" value="MADSDOMAIN"/>
</dbReference>
<evidence type="ECO:0000256" key="2">
    <source>
        <dbReference type="ARBA" id="ARBA00023015"/>
    </source>
</evidence>
<dbReference type="EMBL" id="LR746268">
    <property type="protein sequence ID" value="CAA7395808.1"/>
    <property type="molecule type" value="Genomic_DNA"/>
</dbReference>
<dbReference type="SUPFAM" id="SSF55455">
    <property type="entry name" value="SRF-like"/>
    <property type="match status" value="1"/>
</dbReference>
<evidence type="ECO:0000313" key="8">
    <source>
        <dbReference type="Proteomes" id="UP000663760"/>
    </source>
</evidence>
<reference evidence="7" key="1">
    <citation type="submission" date="2020-02" db="EMBL/GenBank/DDBJ databases">
        <authorList>
            <person name="Scholz U."/>
            <person name="Mascher M."/>
            <person name="Fiebig A."/>
        </authorList>
    </citation>
    <scope>NUCLEOTIDE SEQUENCE</scope>
</reference>
<comment type="subcellular location">
    <subcellularLocation>
        <location evidence="1">Nucleus</location>
    </subcellularLocation>
</comment>
<dbReference type="AlphaFoldDB" id="A0A7I8KFF2"/>
<sequence>MTREKIKIRKIENIAARQVTFSKRRRGLFKKAHELAVLCDADVGLIVFSSTNKLYEFSSTSNMMEIFGKYIWHPKNARKHSQPAPDSTEGVSSARLRKEIADNKKLLRFGEKIMEEIRQLQQKGDRLVEQNELLKQQVAEMMTIKGDERARALTFGDAPQEGGPRPPSPPCGPFAAAVGSSGGGPLECDGNSFDVSLKLGSF</sequence>
<dbReference type="InterPro" id="IPR050142">
    <property type="entry name" value="MADS-box/MEF2_TF"/>
</dbReference>
<dbReference type="InterPro" id="IPR002100">
    <property type="entry name" value="TF_MADSbox"/>
</dbReference>
<evidence type="ECO:0000313" key="7">
    <source>
        <dbReference type="EMBL" id="CAA7395808.1"/>
    </source>
</evidence>
<keyword evidence="4" id="KW-0804">Transcription</keyword>
<keyword evidence="2" id="KW-0805">Transcription regulation</keyword>
<dbReference type="GO" id="GO:0046983">
    <property type="term" value="F:protein dimerization activity"/>
    <property type="evidence" value="ECO:0007669"/>
    <property type="project" value="InterPro"/>
</dbReference>
<dbReference type="Pfam" id="PF00319">
    <property type="entry name" value="SRF-TF"/>
    <property type="match status" value="1"/>
</dbReference>
<dbReference type="PANTHER" id="PTHR48019">
    <property type="entry name" value="SERUM RESPONSE FACTOR HOMOLOG"/>
    <property type="match status" value="1"/>
</dbReference>
<dbReference type="InterPro" id="IPR036879">
    <property type="entry name" value="TF_MADSbox_sf"/>
</dbReference>
<dbReference type="PROSITE" id="PS50066">
    <property type="entry name" value="MADS_BOX_2"/>
    <property type="match status" value="1"/>
</dbReference>
<keyword evidence="5" id="KW-0539">Nucleus</keyword>
<dbReference type="InterPro" id="IPR033896">
    <property type="entry name" value="MEF2-like_N"/>
</dbReference>
<protein>
    <recommendedName>
        <fullName evidence="6">MADS-box domain-containing protein</fullName>
    </recommendedName>
</protein>
<dbReference type="GO" id="GO:0000977">
    <property type="term" value="F:RNA polymerase II transcription regulatory region sequence-specific DNA binding"/>
    <property type="evidence" value="ECO:0007669"/>
    <property type="project" value="InterPro"/>
</dbReference>
<evidence type="ECO:0000256" key="5">
    <source>
        <dbReference type="ARBA" id="ARBA00023242"/>
    </source>
</evidence>
<evidence type="ECO:0000256" key="3">
    <source>
        <dbReference type="ARBA" id="ARBA00023125"/>
    </source>
</evidence>
<dbReference type="Gene3D" id="3.40.1810.10">
    <property type="entry name" value="Transcription factor, MADS-box"/>
    <property type="match status" value="1"/>
</dbReference>
<keyword evidence="3" id="KW-0238">DNA-binding</keyword>
<dbReference type="SMART" id="SM00432">
    <property type="entry name" value="MADS"/>
    <property type="match status" value="1"/>
</dbReference>
<dbReference type="CDD" id="cd00265">
    <property type="entry name" value="MADS_MEF2_like"/>
    <property type="match status" value="1"/>
</dbReference>
<dbReference type="GO" id="GO:0045944">
    <property type="term" value="P:positive regulation of transcription by RNA polymerase II"/>
    <property type="evidence" value="ECO:0007669"/>
    <property type="project" value="InterPro"/>
</dbReference>
<dbReference type="PROSITE" id="PS00350">
    <property type="entry name" value="MADS_BOX_1"/>
    <property type="match status" value="1"/>
</dbReference>
<organism evidence="7 8">
    <name type="scientific">Spirodela intermedia</name>
    <name type="common">Intermediate duckweed</name>
    <dbReference type="NCBI Taxonomy" id="51605"/>
    <lineage>
        <taxon>Eukaryota</taxon>
        <taxon>Viridiplantae</taxon>
        <taxon>Streptophyta</taxon>
        <taxon>Embryophyta</taxon>
        <taxon>Tracheophyta</taxon>
        <taxon>Spermatophyta</taxon>
        <taxon>Magnoliopsida</taxon>
        <taxon>Liliopsida</taxon>
        <taxon>Araceae</taxon>
        <taxon>Lemnoideae</taxon>
        <taxon>Spirodela</taxon>
    </lineage>
</organism>
<evidence type="ECO:0000256" key="4">
    <source>
        <dbReference type="ARBA" id="ARBA00023163"/>
    </source>
</evidence>
<dbReference type="OrthoDB" id="1933443at2759"/>
<dbReference type="Proteomes" id="UP000663760">
    <property type="component" value="Chromosome 5"/>
</dbReference>
<evidence type="ECO:0000259" key="6">
    <source>
        <dbReference type="PROSITE" id="PS50066"/>
    </source>
</evidence>
<evidence type="ECO:0000256" key="1">
    <source>
        <dbReference type="ARBA" id="ARBA00004123"/>
    </source>
</evidence>
<proteinExistence type="predicted"/>
<accession>A0A7I8KFF2</accession>
<gene>
    <name evidence="7" type="ORF">SI8410_05006471</name>
</gene>
<name>A0A7I8KFF2_SPIIN</name>
<feature type="domain" description="MADS-box" evidence="6">
    <location>
        <begin position="1"/>
        <end position="61"/>
    </location>
</feature>